<keyword evidence="5 6" id="KW-0472">Membrane</keyword>
<evidence type="ECO:0000313" key="8">
    <source>
        <dbReference type="Proteomes" id="UP000294545"/>
    </source>
</evidence>
<dbReference type="OrthoDB" id="45037at2"/>
<dbReference type="Pfam" id="PF02653">
    <property type="entry name" value="BPD_transp_2"/>
    <property type="match status" value="1"/>
</dbReference>
<evidence type="ECO:0000313" key="7">
    <source>
        <dbReference type="EMBL" id="TCK97758.1"/>
    </source>
</evidence>
<organism evidence="7 8">
    <name type="scientific">Natranaerovirga hydrolytica</name>
    <dbReference type="NCBI Taxonomy" id="680378"/>
    <lineage>
        <taxon>Bacteria</taxon>
        <taxon>Bacillati</taxon>
        <taxon>Bacillota</taxon>
        <taxon>Clostridia</taxon>
        <taxon>Lachnospirales</taxon>
        <taxon>Natranaerovirgaceae</taxon>
        <taxon>Natranaerovirga</taxon>
    </lineage>
</organism>
<evidence type="ECO:0000256" key="3">
    <source>
        <dbReference type="ARBA" id="ARBA00022692"/>
    </source>
</evidence>
<evidence type="ECO:0000256" key="2">
    <source>
        <dbReference type="ARBA" id="ARBA00022475"/>
    </source>
</evidence>
<keyword evidence="4 6" id="KW-1133">Transmembrane helix</keyword>
<sequence length="357" mass="39227">MLNISKKEHCSTKSAYAIRMSAILLALVTASLFLLVLGYNPIEVYKGLLRGAFGTEHRIKETIIKTIPLVITSVGIGLAFKMKFWNIGAEGQIIMGAFAATYFALNFSGLPKGVLLPIMMIAAVIAGGIWAFIPAFFKAKYKTNETIFTLMLNYIALGWITYLQYGPWKDPNAFGFPKIPNYGPSATLPQVFGIHMGWIIALIIVIGMHLFINYTKKGYEITVIGESESTARYAKIPVDKLMMKMLFVSGGIIGLTGMIQASAVSRTLSVDITGGIGFTAIITAWLAGLKAPLMIIVCFLFSIMLSGASYIQTAFQIPQAAAEVLQGLILFFVLGSEFFIKYRIKITNTLFYKNREV</sequence>
<keyword evidence="2" id="KW-1003">Cell membrane</keyword>
<dbReference type="CDD" id="cd06580">
    <property type="entry name" value="TM_PBP1_transp_TpRbsC_like"/>
    <property type="match status" value="1"/>
</dbReference>
<dbReference type="RefSeq" id="WP_132279057.1">
    <property type="nucleotide sequence ID" value="NZ_SMGQ01000011.1"/>
</dbReference>
<feature type="transmembrane region" description="Helical" evidence="6">
    <location>
        <begin position="192"/>
        <end position="212"/>
    </location>
</feature>
<dbReference type="EMBL" id="SMGQ01000011">
    <property type="protein sequence ID" value="TCK97758.1"/>
    <property type="molecule type" value="Genomic_DNA"/>
</dbReference>
<dbReference type="PANTHER" id="PTHR47089">
    <property type="entry name" value="ABC TRANSPORTER, PERMEASE PROTEIN"/>
    <property type="match status" value="1"/>
</dbReference>
<reference evidence="7 8" key="1">
    <citation type="submission" date="2019-03" db="EMBL/GenBank/DDBJ databases">
        <title>Genomic Encyclopedia of Type Strains, Phase IV (KMG-IV): sequencing the most valuable type-strain genomes for metagenomic binning, comparative biology and taxonomic classification.</title>
        <authorList>
            <person name="Goeker M."/>
        </authorList>
    </citation>
    <scope>NUCLEOTIDE SEQUENCE [LARGE SCALE GENOMIC DNA]</scope>
    <source>
        <strain evidence="7 8">DSM 24176</strain>
    </source>
</reference>
<keyword evidence="3 6" id="KW-0812">Transmembrane</keyword>
<dbReference type="Proteomes" id="UP000294545">
    <property type="component" value="Unassembled WGS sequence"/>
</dbReference>
<keyword evidence="8" id="KW-1185">Reference proteome</keyword>
<feature type="transmembrane region" description="Helical" evidence="6">
    <location>
        <begin position="114"/>
        <end position="135"/>
    </location>
</feature>
<evidence type="ECO:0000256" key="5">
    <source>
        <dbReference type="ARBA" id="ARBA00023136"/>
    </source>
</evidence>
<feature type="transmembrane region" description="Helical" evidence="6">
    <location>
        <begin position="241"/>
        <end position="261"/>
    </location>
</feature>
<feature type="transmembrane region" description="Helical" evidence="6">
    <location>
        <begin position="62"/>
        <end position="80"/>
    </location>
</feature>
<feature type="transmembrane region" description="Helical" evidence="6">
    <location>
        <begin position="317"/>
        <end position="340"/>
    </location>
</feature>
<dbReference type="AlphaFoldDB" id="A0A4R1MWY5"/>
<evidence type="ECO:0000256" key="4">
    <source>
        <dbReference type="ARBA" id="ARBA00022989"/>
    </source>
</evidence>
<evidence type="ECO:0000256" key="1">
    <source>
        <dbReference type="ARBA" id="ARBA00004651"/>
    </source>
</evidence>
<name>A0A4R1MWY5_9FIRM</name>
<feature type="transmembrane region" description="Helical" evidence="6">
    <location>
        <begin position="267"/>
        <end position="286"/>
    </location>
</feature>
<evidence type="ECO:0000256" key="6">
    <source>
        <dbReference type="SAM" id="Phobius"/>
    </source>
</evidence>
<dbReference type="GO" id="GO:0022857">
    <property type="term" value="F:transmembrane transporter activity"/>
    <property type="evidence" value="ECO:0007669"/>
    <property type="project" value="InterPro"/>
</dbReference>
<dbReference type="GO" id="GO:0005886">
    <property type="term" value="C:plasma membrane"/>
    <property type="evidence" value="ECO:0007669"/>
    <property type="project" value="UniProtKB-SubCell"/>
</dbReference>
<gene>
    <name evidence="7" type="ORF">EDC19_0160</name>
</gene>
<protein>
    <submittedName>
        <fullName evidence="7">Nucleoside ABC transporter membrane protein</fullName>
    </submittedName>
</protein>
<proteinExistence type="predicted"/>
<accession>A0A4R1MWY5</accession>
<feature type="transmembrane region" description="Helical" evidence="6">
    <location>
        <begin position="87"/>
        <end position="108"/>
    </location>
</feature>
<comment type="subcellular location">
    <subcellularLocation>
        <location evidence="1">Cell membrane</location>
        <topology evidence="1">Multi-pass membrane protein</topology>
    </subcellularLocation>
</comment>
<feature type="transmembrane region" description="Helical" evidence="6">
    <location>
        <begin position="21"/>
        <end position="42"/>
    </location>
</feature>
<comment type="caution">
    <text evidence="7">The sequence shown here is derived from an EMBL/GenBank/DDBJ whole genome shotgun (WGS) entry which is preliminary data.</text>
</comment>
<dbReference type="PANTHER" id="PTHR47089:SF1">
    <property type="entry name" value="GUANOSINE ABC TRANSPORTER PERMEASE PROTEIN NUPP"/>
    <property type="match status" value="1"/>
</dbReference>
<feature type="transmembrane region" description="Helical" evidence="6">
    <location>
        <begin position="293"/>
        <end position="311"/>
    </location>
</feature>
<dbReference type="InterPro" id="IPR001851">
    <property type="entry name" value="ABC_transp_permease"/>
</dbReference>
<feature type="transmembrane region" description="Helical" evidence="6">
    <location>
        <begin position="147"/>
        <end position="165"/>
    </location>
</feature>